<sequence>MKETLVAFCVVCFVASSAYKIPSSETTLEAEIDADSKAVAQEAILVGRILCGVARELANDETLGSEIDEYFFKKFWKNIKKVGGKVAGVAKQAGGKALEAVVSASKAAAGKALENAKKKLQEKATNVANKIVDKALGKYDFQDSDSGAGLVKYLCAQMNTVGQRLIEQGEKLSGLYDITF</sequence>
<dbReference type="EMBL" id="GBBK01000443">
    <property type="protein sequence ID" value="JAC24039.1"/>
    <property type="molecule type" value="mRNA"/>
</dbReference>
<accession>A0A023FRR7</accession>
<feature type="signal peptide" evidence="1">
    <location>
        <begin position="1"/>
        <end position="18"/>
    </location>
</feature>
<organism evidence="2">
    <name type="scientific">Amblyomma cajennense</name>
    <name type="common">Cayenne tick</name>
    <name type="synonym">Acarus cajennensis</name>
    <dbReference type="NCBI Taxonomy" id="34607"/>
    <lineage>
        <taxon>Eukaryota</taxon>
        <taxon>Metazoa</taxon>
        <taxon>Ecdysozoa</taxon>
        <taxon>Arthropoda</taxon>
        <taxon>Chelicerata</taxon>
        <taxon>Arachnida</taxon>
        <taxon>Acari</taxon>
        <taxon>Parasitiformes</taxon>
        <taxon>Ixodida</taxon>
        <taxon>Ixodoidea</taxon>
        <taxon>Ixodidae</taxon>
        <taxon>Amblyomminae</taxon>
        <taxon>Amblyomma</taxon>
    </lineage>
</organism>
<feature type="chain" id="PRO_5001515415" evidence="1">
    <location>
        <begin position="19"/>
        <end position="180"/>
    </location>
</feature>
<dbReference type="AlphaFoldDB" id="A0A023FRR7"/>
<proteinExistence type="evidence at transcript level"/>
<protein>
    <submittedName>
        <fullName evidence="2">Putative secreted protein</fullName>
    </submittedName>
</protein>
<name>A0A023FRR7_AMBCJ</name>
<keyword evidence="1" id="KW-0732">Signal</keyword>
<evidence type="ECO:0000313" key="2">
    <source>
        <dbReference type="EMBL" id="JAC24039.1"/>
    </source>
</evidence>
<reference evidence="2" key="1">
    <citation type="submission" date="2014-03" db="EMBL/GenBank/DDBJ databases">
        <title>The sialotranscriptome of Amblyomma triste, Amblyomma parvum and Amblyomma cajennense ticks, uncovered by 454-based RNA-seq.</title>
        <authorList>
            <person name="Garcia G.R."/>
            <person name="Gardinassi L.G."/>
            <person name="Ribeiro J.M."/>
            <person name="Anatriello E."/>
            <person name="Ferreira B.R."/>
            <person name="Moreira H.N."/>
            <person name="Mafra C."/>
            <person name="Olegario M.M."/>
            <person name="Szabo P.J."/>
            <person name="Miranda-Santos I.K."/>
            <person name="Maruyama S.R."/>
        </authorList>
    </citation>
    <scope>NUCLEOTIDE SEQUENCE</scope>
    <source>
        <strain evidence="2">Uberlandia</strain>
        <tissue evidence="2">Salivary glands</tissue>
    </source>
</reference>
<evidence type="ECO:0000256" key="1">
    <source>
        <dbReference type="SAM" id="SignalP"/>
    </source>
</evidence>